<sequence length="97" mass="11242">MRLQLVRVDGGASSFSFDFDDGFRKMLGRLLVVMRLQLVRVDGGASSFSFDFDDGFRKMFRLCGSAFRDFFIPKQVSGNYMDYVKWKFLHRVFSSAL</sequence>
<dbReference type="AlphaFoldDB" id="A0A2N9FFE7"/>
<reference evidence="1" key="1">
    <citation type="submission" date="2018-02" db="EMBL/GenBank/DDBJ databases">
        <authorList>
            <person name="Cohen D.B."/>
            <person name="Kent A.D."/>
        </authorList>
    </citation>
    <scope>NUCLEOTIDE SEQUENCE</scope>
</reference>
<dbReference type="EMBL" id="OIVN01001079">
    <property type="protein sequence ID" value="SPC89577.1"/>
    <property type="molecule type" value="Genomic_DNA"/>
</dbReference>
<evidence type="ECO:0000313" key="1">
    <source>
        <dbReference type="EMBL" id="SPC89577.1"/>
    </source>
</evidence>
<dbReference type="EMBL" id="OIVN01006296">
    <property type="protein sequence ID" value="SPD30005.1"/>
    <property type="molecule type" value="Genomic_DNA"/>
</dbReference>
<organism evidence="1">
    <name type="scientific">Fagus sylvatica</name>
    <name type="common">Beechnut</name>
    <dbReference type="NCBI Taxonomy" id="28930"/>
    <lineage>
        <taxon>Eukaryota</taxon>
        <taxon>Viridiplantae</taxon>
        <taxon>Streptophyta</taxon>
        <taxon>Embryophyta</taxon>
        <taxon>Tracheophyta</taxon>
        <taxon>Spermatophyta</taxon>
        <taxon>Magnoliopsida</taxon>
        <taxon>eudicotyledons</taxon>
        <taxon>Gunneridae</taxon>
        <taxon>Pentapetalae</taxon>
        <taxon>rosids</taxon>
        <taxon>fabids</taxon>
        <taxon>Fagales</taxon>
        <taxon>Fagaceae</taxon>
        <taxon>Fagus</taxon>
    </lineage>
</organism>
<accession>A0A2N9FFE7</accession>
<name>A0A2N9FFE7_FAGSY</name>
<protein>
    <submittedName>
        <fullName evidence="1">Uncharacterized protein</fullName>
    </submittedName>
</protein>
<gene>
    <name evidence="1" type="ORF">FSB_LOCUS17459</name>
    <name evidence="2" type="ORF">FSB_LOCUS57887</name>
</gene>
<proteinExistence type="predicted"/>
<evidence type="ECO:0000313" key="2">
    <source>
        <dbReference type="EMBL" id="SPD30005.1"/>
    </source>
</evidence>